<evidence type="ECO:0000256" key="5">
    <source>
        <dbReference type="ARBA" id="ARBA00022777"/>
    </source>
</evidence>
<gene>
    <name evidence="10" type="ORF">B0T26DRAFT_599036</name>
</gene>
<dbReference type="Gene3D" id="3.30.200.20">
    <property type="entry name" value="Phosphorylase Kinase, domain 1"/>
    <property type="match status" value="1"/>
</dbReference>
<evidence type="ECO:0000313" key="11">
    <source>
        <dbReference type="Proteomes" id="UP001172101"/>
    </source>
</evidence>
<organism evidence="10 11">
    <name type="scientific">Lasiosphaeria miniovina</name>
    <dbReference type="NCBI Taxonomy" id="1954250"/>
    <lineage>
        <taxon>Eukaryota</taxon>
        <taxon>Fungi</taxon>
        <taxon>Dikarya</taxon>
        <taxon>Ascomycota</taxon>
        <taxon>Pezizomycotina</taxon>
        <taxon>Sordariomycetes</taxon>
        <taxon>Sordariomycetidae</taxon>
        <taxon>Sordariales</taxon>
        <taxon>Lasiosphaeriaceae</taxon>
        <taxon>Lasiosphaeria</taxon>
    </lineage>
</organism>
<keyword evidence="4 9" id="KW-0547">Nucleotide-binding</keyword>
<accession>A0AA40A013</accession>
<evidence type="ECO:0000256" key="8">
    <source>
        <dbReference type="ARBA" id="ARBA00048679"/>
    </source>
</evidence>
<evidence type="ECO:0000256" key="3">
    <source>
        <dbReference type="ARBA" id="ARBA00022679"/>
    </source>
</evidence>
<keyword evidence="11" id="KW-1185">Reference proteome</keyword>
<evidence type="ECO:0000256" key="7">
    <source>
        <dbReference type="ARBA" id="ARBA00047899"/>
    </source>
</evidence>
<sequence>GFYAVHLSDVYDDDEGGGRYRVAHKLGFGGFSTVRLARDALASCWVALKIVAARESPTYNYGGDARAAAAIADSRLFATVEREFWFDGPNGRHLCLVSPVLGPDLARLSNGIYARITPQFSREVTLLSARALAHMHANGCHGGKSSCLS</sequence>
<evidence type="ECO:0000256" key="9">
    <source>
        <dbReference type="PROSITE-ProRule" id="PRU10141"/>
    </source>
</evidence>
<evidence type="ECO:0000256" key="4">
    <source>
        <dbReference type="ARBA" id="ARBA00022741"/>
    </source>
</evidence>
<dbReference type="EMBL" id="JAUIRO010000007">
    <property type="protein sequence ID" value="KAK0706796.1"/>
    <property type="molecule type" value="Genomic_DNA"/>
</dbReference>
<dbReference type="InterPro" id="IPR051334">
    <property type="entry name" value="SRPK"/>
</dbReference>
<dbReference type="SUPFAM" id="SSF56112">
    <property type="entry name" value="Protein kinase-like (PK-like)"/>
    <property type="match status" value="1"/>
</dbReference>
<keyword evidence="6 9" id="KW-0067">ATP-binding</keyword>
<dbReference type="PANTHER" id="PTHR47634">
    <property type="entry name" value="PROTEIN KINASE DOMAIN-CONTAINING PROTEIN-RELATED"/>
    <property type="match status" value="1"/>
</dbReference>
<keyword evidence="3" id="KW-0808">Transferase</keyword>
<proteinExistence type="predicted"/>
<comment type="catalytic activity">
    <reaction evidence="7">
        <text>L-threonyl-[protein] + ATP = O-phospho-L-threonyl-[protein] + ADP + H(+)</text>
        <dbReference type="Rhea" id="RHEA:46608"/>
        <dbReference type="Rhea" id="RHEA-COMP:11060"/>
        <dbReference type="Rhea" id="RHEA-COMP:11605"/>
        <dbReference type="ChEBI" id="CHEBI:15378"/>
        <dbReference type="ChEBI" id="CHEBI:30013"/>
        <dbReference type="ChEBI" id="CHEBI:30616"/>
        <dbReference type="ChEBI" id="CHEBI:61977"/>
        <dbReference type="ChEBI" id="CHEBI:456216"/>
        <dbReference type="EC" id="2.7.11.1"/>
    </reaction>
</comment>
<dbReference type="GeneID" id="85318951"/>
<dbReference type="InterPro" id="IPR017441">
    <property type="entry name" value="Protein_kinase_ATP_BS"/>
</dbReference>
<evidence type="ECO:0000256" key="1">
    <source>
        <dbReference type="ARBA" id="ARBA00012513"/>
    </source>
</evidence>
<dbReference type="EC" id="2.7.11.1" evidence="1"/>
<dbReference type="RefSeq" id="XP_060291890.1">
    <property type="nucleotide sequence ID" value="XM_060435681.1"/>
</dbReference>
<dbReference type="InterPro" id="IPR011009">
    <property type="entry name" value="Kinase-like_dom_sf"/>
</dbReference>
<evidence type="ECO:0000313" key="10">
    <source>
        <dbReference type="EMBL" id="KAK0706796.1"/>
    </source>
</evidence>
<dbReference type="AlphaFoldDB" id="A0AA40A013"/>
<evidence type="ECO:0000256" key="6">
    <source>
        <dbReference type="ARBA" id="ARBA00022840"/>
    </source>
</evidence>
<keyword evidence="5" id="KW-0418">Kinase</keyword>
<dbReference type="PANTHER" id="PTHR47634:SF9">
    <property type="entry name" value="PROTEIN KINASE DOMAIN-CONTAINING PROTEIN-RELATED"/>
    <property type="match status" value="1"/>
</dbReference>
<reference evidence="10" key="1">
    <citation type="submission" date="2023-06" db="EMBL/GenBank/DDBJ databases">
        <title>Genome-scale phylogeny and comparative genomics of the fungal order Sordariales.</title>
        <authorList>
            <consortium name="Lawrence Berkeley National Laboratory"/>
            <person name="Hensen N."/>
            <person name="Bonometti L."/>
            <person name="Westerberg I."/>
            <person name="Brannstrom I.O."/>
            <person name="Guillou S."/>
            <person name="Cros-Aarteil S."/>
            <person name="Calhoun S."/>
            <person name="Haridas S."/>
            <person name="Kuo A."/>
            <person name="Mondo S."/>
            <person name="Pangilinan J."/>
            <person name="Riley R."/>
            <person name="LaButti K."/>
            <person name="Andreopoulos B."/>
            <person name="Lipzen A."/>
            <person name="Chen C."/>
            <person name="Yanf M."/>
            <person name="Daum C."/>
            <person name="Ng V."/>
            <person name="Clum A."/>
            <person name="Steindorff A."/>
            <person name="Ohm R."/>
            <person name="Martin F."/>
            <person name="Silar P."/>
            <person name="Natvig D."/>
            <person name="Lalanne C."/>
            <person name="Gautier V."/>
            <person name="Ament-velasquez S.L."/>
            <person name="Kruys A."/>
            <person name="Hutchinson M.I."/>
            <person name="Powell A.J."/>
            <person name="Barry K."/>
            <person name="Miller A.N."/>
            <person name="Grigoriev I.V."/>
            <person name="Debuchy R."/>
            <person name="Gladieux P."/>
            <person name="Thoren M.H."/>
            <person name="Johannesson H."/>
        </authorList>
    </citation>
    <scope>NUCLEOTIDE SEQUENCE</scope>
    <source>
        <strain evidence="10">SMH2392-1A</strain>
    </source>
</reference>
<comment type="caution">
    <text evidence="10">The sequence shown here is derived from an EMBL/GenBank/DDBJ whole genome shotgun (WGS) entry which is preliminary data.</text>
</comment>
<dbReference type="Proteomes" id="UP001172101">
    <property type="component" value="Unassembled WGS sequence"/>
</dbReference>
<feature type="binding site" evidence="9">
    <location>
        <position position="49"/>
    </location>
    <ligand>
        <name>ATP</name>
        <dbReference type="ChEBI" id="CHEBI:30616"/>
    </ligand>
</feature>
<comment type="catalytic activity">
    <reaction evidence="8">
        <text>L-seryl-[protein] + ATP = O-phospho-L-seryl-[protein] + ADP + H(+)</text>
        <dbReference type="Rhea" id="RHEA:17989"/>
        <dbReference type="Rhea" id="RHEA-COMP:9863"/>
        <dbReference type="Rhea" id="RHEA-COMP:11604"/>
        <dbReference type="ChEBI" id="CHEBI:15378"/>
        <dbReference type="ChEBI" id="CHEBI:29999"/>
        <dbReference type="ChEBI" id="CHEBI:30616"/>
        <dbReference type="ChEBI" id="CHEBI:83421"/>
        <dbReference type="ChEBI" id="CHEBI:456216"/>
        <dbReference type="EC" id="2.7.11.1"/>
    </reaction>
</comment>
<dbReference type="GO" id="GO:0005524">
    <property type="term" value="F:ATP binding"/>
    <property type="evidence" value="ECO:0007669"/>
    <property type="project" value="UniProtKB-UniRule"/>
</dbReference>
<name>A0AA40A013_9PEZI</name>
<dbReference type="GO" id="GO:0004674">
    <property type="term" value="F:protein serine/threonine kinase activity"/>
    <property type="evidence" value="ECO:0007669"/>
    <property type="project" value="UniProtKB-KW"/>
</dbReference>
<dbReference type="GO" id="GO:0050684">
    <property type="term" value="P:regulation of mRNA processing"/>
    <property type="evidence" value="ECO:0007669"/>
    <property type="project" value="TreeGrafter"/>
</dbReference>
<dbReference type="GO" id="GO:0000245">
    <property type="term" value="P:spliceosomal complex assembly"/>
    <property type="evidence" value="ECO:0007669"/>
    <property type="project" value="TreeGrafter"/>
</dbReference>
<protein>
    <recommendedName>
        <fullName evidence="1">non-specific serine/threonine protein kinase</fullName>
        <ecNumber evidence="1">2.7.11.1</ecNumber>
    </recommendedName>
</protein>
<dbReference type="PROSITE" id="PS00107">
    <property type="entry name" value="PROTEIN_KINASE_ATP"/>
    <property type="match status" value="1"/>
</dbReference>
<feature type="non-terminal residue" evidence="10">
    <location>
        <position position="1"/>
    </location>
</feature>
<evidence type="ECO:0000256" key="2">
    <source>
        <dbReference type="ARBA" id="ARBA00022527"/>
    </source>
</evidence>
<keyword evidence="2" id="KW-0723">Serine/threonine-protein kinase</keyword>
<feature type="non-terminal residue" evidence="10">
    <location>
        <position position="149"/>
    </location>
</feature>